<dbReference type="SMART" id="SM00354">
    <property type="entry name" value="HTH_LACI"/>
    <property type="match status" value="1"/>
</dbReference>
<gene>
    <name evidence="5" type="ORF">VTAP4600_B1067</name>
</gene>
<dbReference type="OrthoDB" id="9798934at2"/>
<dbReference type="Gene3D" id="1.10.260.40">
    <property type="entry name" value="lambda repressor-like DNA-binding domains"/>
    <property type="match status" value="1"/>
</dbReference>
<dbReference type="EMBL" id="LT960612">
    <property type="protein sequence ID" value="SON52678.1"/>
    <property type="molecule type" value="Genomic_DNA"/>
</dbReference>
<dbReference type="CDD" id="cd06289">
    <property type="entry name" value="PBP1_MalI-like"/>
    <property type="match status" value="1"/>
</dbReference>
<dbReference type="CDD" id="cd01392">
    <property type="entry name" value="HTH_LacI"/>
    <property type="match status" value="1"/>
</dbReference>
<evidence type="ECO:0000313" key="5">
    <source>
        <dbReference type="EMBL" id="SON52678.1"/>
    </source>
</evidence>
<sequence length="336" mass="36172">MGKATIADVAKYCQVSTATVSMVLTNKGRISEATRAKVLKAVDELGYIYNQAAANLRHKRSNLVGLLIPDITNPFYAELIAGLSHWLEENDSLLFLANAEENVARQDKFIESLISQNAGGLVLCPAKDTDVSFLNTVRGRGFPIVLAVRPVGEDQFDYVGTNNFMGLQAATEHLINLGHRNIAFIGGLEGSQTRSHRLGGYMSKLLEHGISPQEKYILSCGASRPEGAAATKKMLNLNPEITAVIGYQDIVAFGVMRAIKDMGLKVGKDIAVVGFDDVPEATDTIPSLTTISVSARQIGRAAGEILLTRMKGGDKPIKSLIFPPKLIVRSSCGSNE</sequence>
<dbReference type="SUPFAM" id="SSF47413">
    <property type="entry name" value="lambda repressor-like DNA-binding domains"/>
    <property type="match status" value="1"/>
</dbReference>
<evidence type="ECO:0000256" key="1">
    <source>
        <dbReference type="ARBA" id="ARBA00023015"/>
    </source>
</evidence>
<dbReference type="PANTHER" id="PTHR30146">
    <property type="entry name" value="LACI-RELATED TRANSCRIPTIONAL REPRESSOR"/>
    <property type="match status" value="1"/>
</dbReference>
<evidence type="ECO:0000256" key="2">
    <source>
        <dbReference type="ARBA" id="ARBA00023125"/>
    </source>
</evidence>
<organism evidence="5 6">
    <name type="scientific">Vibrio tapetis subsp. tapetis</name>
    <dbReference type="NCBI Taxonomy" id="1671868"/>
    <lineage>
        <taxon>Bacteria</taxon>
        <taxon>Pseudomonadati</taxon>
        <taxon>Pseudomonadota</taxon>
        <taxon>Gammaproteobacteria</taxon>
        <taxon>Vibrionales</taxon>
        <taxon>Vibrionaceae</taxon>
        <taxon>Vibrio</taxon>
    </lineage>
</organism>
<keyword evidence="2" id="KW-0238">DNA-binding</keyword>
<dbReference type="GO" id="GO:0000976">
    <property type="term" value="F:transcription cis-regulatory region binding"/>
    <property type="evidence" value="ECO:0007669"/>
    <property type="project" value="TreeGrafter"/>
</dbReference>
<dbReference type="AlphaFoldDB" id="A0A2N8ZLA1"/>
<evidence type="ECO:0000313" key="6">
    <source>
        <dbReference type="Proteomes" id="UP000235828"/>
    </source>
</evidence>
<dbReference type="PROSITE" id="PS50932">
    <property type="entry name" value="HTH_LACI_2"/>
    <property type="match status" value="1"/>
</dbReference>
<accession>A0A2N8ZLA1</accession>
<reference evidence="5 6" key="1">
    <citation type="submission" date="2017-10" db="EMBL/GenBank/DDBJ databases">
        <authorList>
            <person name="Banno H."/>
            <person name="Chua N.-H."/>
        </authorList>
    </citation>
    <scope>NUCLEOTIDE SEQUENCE [LARGE SCALE GENOMIC DNA]</scope>
    <source>
        <strain evidence="5">Vibrio tapetis CECT4600</strain>
    </source>
</reference>
<protein>
    <submittedName>
        <fullName evidence="5">Maltose regulon regulatory protein MalI</fullName>
    </submittedName>
</protein>
<proteinExistence type="predicted"/>
<keyword evidence="3" id="KW-0804">Transcription</keyword>
<dbReference type="InterPro" id="IPR001761">
    <property type="entry name" value="Peripla_BP/Lac1_sug-bd_dom"/>
</dbReference>
<name>A0A2N8ZLA1_9VIBR</name>
<feature type="domain" description="HTH lacI-type" evidence="4">
    <location>
        <begin position="4"/>
        <end position="58"/>
    </location>
</feature>
<keyword evidence="1" id="KW-0805">Transcription regulation</keyword>
<keyword evidence="6" id="KW-1185">Reference proteome</keyword>
<dbReference type="Gene3D" id="3.40.50.2300">
    <property type="match status" value="2"/>
</dbReference>
<dbReference type="Pfam" id="PF00532">
    <property type="entry name" value="Peripla_BP_1"/>
    <property type="match status" value="1"/>
</dbReference>
<dbReference type="RefSeq" id="WP_102524871.1">
    <property type="nucleotide sequence ID" value="NZ_LT960612.1"/>
</dbReference>
<dbReference type="GO" id="GO:0003700">
    <property type="term" value="F:DNA-binding transcription factor activity"/>
    <property type="evidence" value="ECO:0007669"/>
    <property type="project" value="TreeGrafter"/>
</dbReference>
<dbReference type="KEGG" id="vta:B1067"/>
<dbReference type="Pfam" id="PF00356">
    <property type="entry name" value="LacI"/>
    <property type="match status" value="1"/>
</dbReference>
<dbReference type="SUPFAM" id="SSF53822">
    <property type="entry name" value="Periplasmic binding protein-like I"/>
    <property type="match status" value="1"/>
</dbReference>
<dbReference type="InterPro" id="IPR000843">
    <property type="entry name" value="HTH_LacI"/>
</dbReference>
<dbReference type="InterPro" id="IPR010982">
    <property type="entry name" value="Lambda_DNA-bd_dom_sf"/>
</dbReference>
<dbReference type="InterPro" id="IPR028082">
    <property type="entry name" value="Peripla_BP_I"/>
</dbReference>
<dbReference type="Proteomes" id="UP000235828">
    <property type="component" value="Chromosome B"/>
</dbReference>
<evidence type="ECO:0000259" key="4">
    <source>
        <dbReference type="PROSITE" id="PS50932"/>
    </source>
</evidence>
<evidence type="ECO:0000256" key="3">
    <source>
        <dbReference type="ARBA" id="ARBA00023163"/>
    </source>
</evidence>
<dbReference type="PANTHER" id="PTHR30146:SF109">
    <property type="entry name" value="HTH-TYPE TRANSCRIPTIONAL REGULATOR GALS"/>
    <property type="match status" value="1"/>
</dbReference>